<dbReference type="Proteomes" id="UP000488956">
    <property type="component" value="Unassembled WGS sequence"/>
</dbReference>
<dbReference type="InterPro" id="IPR013320">
    <property type="entry name" value="ConA-like_dom_sf"/>
</dbReference>
<dbReference type="InterPro" id="IPR013083">
    <property type="entry name" value="Znf_RING/FYVE/PHD"/>
</dbReference>
<dbReference type="SUPFAM" id="SSF49599">
    <property type="entry name" value="TRAF domain-like"/>
    <property type="match status" value="2"/>
</dbReference>
<dbReference type="PANTHER" id="PTHR10131">
    <property type="entry name" value="TNF RECEPTOR ASSOCIATED FACTOR"/>
    <property type="match status" value="1"/>
</dbReference>
<evidence type="ECO:0000313" key="16">
    <source>
        <dbReference type="Proteomes" id="UP000433483"/>
    </source>
</evidence>
<dbReference type="EMBL" id="QXGE01000649">
    <property type="protein sequence ID" value="KAE9306818.1"/>
    <property type="molecule type" value="Genomic_DNA"/>
</dbReference>
<keyword evidence="16" id="KW-1185">Reference proteome</keyword>
<dbReference type="PROSITE" id="PS50145">
    <property type="entry name" value="ZF_TRAF"/>
    <property type="match status" value="3"/>
</dbReference>
<dbReference type="EMBL" id="QXFX01000613">
    <property type="protein sequence ID" value="KAE9109503.1"/>
    <property type="molecule type" value="Genomic_DNA"/>
</dbReference>
<dbReference type="GO" id="GO:0008270">
    <property type="term" value="F:zinc ion binding"/>
    <property type="evidence" value="ECO:0007669"/>
    <property type="project" value="UniProtKB-KW"/>
</dbReference>
<feature type="domain" description="TRAF-type" evidence="6">
    <location>
        <begin position="170"/>
        <end position="214"/>
    </location>
</feature>
<sequence>MVDSSRRGSVAAEPRLEFVPARIPKLAPESPAPAIGPSKTAQALQADILELTRALEHVSVQRQQLLSKSASQPSVRLEPLYRQNRHKPIANNGCDSFIDLVLCDCGEEMRPADERFHLQHECPLRTIRCVRPGCTKLFQASNRELHEQRDCHFTRHTRQLLRDRDDGDTPVECELCHETRFIIRKRHLQSHQLYMCAKRQVPCRFAEWGCEMKFHQAKQEAHEASQCVVAERRRQIAADALLVNEEAICDWCQQKVKKRKLLDHQEDECPERERPCPNAVNGCKEWVPVGKFDEHLRTDCSVTVERNTLAARAREKNSPVTCPECGVVVRLRHLERHFRDECVSRVVPCKNAAHGCKARLRWRDRHLHEDFMSLSKDRSIIEFKTGGDAYIALSNSTSQAPSPLSVDLPPPWTAEYFVWMVDAEEEILSLHKSSLGLMETVVVNTRENEQWQAKSDACKKKLKELKHKRKRKANDKTGTHLSGEEMSSAAKQLAEEFNDAENGLLATRKEIALARGWIEINLLEAKRILDTDVTDEESKQTLAAAIADQAAQLLQERTLLVQLLPEADRALLGDLEAWVKQLTSGSPSNESKAERQRKAAEQNSLLKKRSEFQAQLDALDPDDADTPRLQRRYEREIAKVDAKLALVSENKPTQLLERCGRHIIASSARNVISLVAGPNGEISFFRPSGAKAARAVNFNVRLERNRWNHVALSAGVKELSVFLNGELKSIRRGVFDLPMSRLGAQEQAESFQGFVLEVRYWKECRTVQQLQQHAASILHVAKCKTLLGYWTFEEGMGDLVDDMALKLPRSACFGTDWVLFDTPEVRRRFGVPPTPSLRDQTCCVVNQKLKLLAQRARDRELDAVPCRQHCEQVVAFRQLERHHRVECVHRLVVCKEVGCERVFRWSSEAQHLHQDCARHLYRDELVRRYHDKRELVECILNCAQLVQRRFMPLHCHSQCVNRLVTCPWTDCGETIVAKSLTRHLQRECHSQSRVNERQMVEKARRRQKAKEAAEQEEEKEQGEC</sequence>
<reference evidence="15 16" key="1">
    <citation type="submission" date="2018-08" db="EMBL/GenBank/DDBJ databases">
        <title>Genomic investigation of the strawberry pathogen Phytophthora fragariae indicates pathogenicity is determined by transcriptional variation in three key races.</title>
        <authorList>
            <person name="Adams T.M."/>
            <person name="Armitage A.D."/>
            <person name="Sobczyk M.K."/>
            <person name="Bates H.J."/>
            <person name="Dunwell J.M."/>
            <person name="Nellist C.F."/>
            <person name="Harrison R.J."/>
        </authorList>
    </citation>
    <scope>NUCLEOTIDE SEQUENCE [LARGE SCALE GENOMIC DNA]</scope>
    <source>
        <strain evidence="14 17">A4</strain>
        <strain evidence="13 21">BC-23</strain>
        <strain evidence="12 16">NOV-27</strain>
        <strain evidence="11 18">NOV-5</strain>
        <strain evidence="9 19">NOV-71</strain>
        <strain evidence="7 15">NOV-9</strain>
        <strain evidence="10 22">ONT-3</strain>
        <strain evidence="8 20">SCRP245</strain>
    </source>
</reference>
<dbReference type="Proteomes" id="UP000437068">
    <property type="component" value="Unassembled WGS sequence"/>
</dbReference>
<dbReference type="EMBL" id="QXFZ01000675">
    <property type="protein sequence ID" value="KAE9108409.1"/>
    <property type="molecule type" value="Genomic_DNA"/>
</dbReference>
<feature type="region of interest" description="Disordered" evidence="5">
    <location>
        <begin position="584"/>
        <end position="604"/>
    </location>
</feature>
<dbReference type="EMBL" id="QXGC01000642">
    <property type="protein sequence ID" value="KAE9226508.1"/>
    <property type="molecule type" value="Genomic_DNA"/>
</dbReference>
<dbReference type="EMBL" id="QXGA01000745">
    <property type="protein sequence ID" value="KAE9141940.1"/>
    <property type="molecule type" value="Genomic_DNA"/>
</dbReference>
<dbReference type="Gene3D" id="3.30.40.10">
    <property type="entry name" value="Zinc/RING finger domain, C3HC4 (zinc finger)"/>
    <property type="match status" value="4"/>
</dbReference>
<evidence type="ECO:0000313" key="17">
    <source>
        <dbReference type="Proteomes" id="UP000437068"/>
    </source>
</evidence>
<dbReference type="Proteomes" id="UP000433483">
    <property type="component" value="Unassembled WGS sequence"/>
</dbReference>
<feature type="domain" description="TRAF-type" evidence="6">
    <location>
        <begin position="249"/>
        <end position="288"/>
    </location>
</feature>
<dbReference type="EMBL" id="QXGB01000670">
    <property type="protein sequence ID" value="KAE9207517.1"/>
    <property type="molecule type" value="Genomic_DNA"/>
</dbReference>
<evidence type="ECO:0000313" key="11">
    <source>
        <dbReference type="EMBL" id="KAE9141940.1"/>
    </source>
</evidence>
<evidence type="ECO:0000313" key="19">
    <source>
        <dbReference type="Proteomes" id="UP000441208"/>
    </source>
</evidence>
<feature type="zinc finger region" description="TRAF-type" evidence="4">
    <location>
        <begin position="170"/>
        <end position="214"/>
    </location>
</feature>
<feature type="zinc finger region" description="TRAF-type" evidence="4">
    <location>
        <begin position="249"/>
        <end position="288"/>
    </location>
</feature>
<evidence type="ECO:0000313" key="22">
    <source>
        <dbReference type="Proteomes" id="UP000488956"/>
    </source>
</evidence>
<proteinExistence type="predicted"/>
<name>A0A6A3S404_9STRA</name>
<dbReference type="Proteomes" id="UP000440732">
    <property type="component" value="Unassembled WGS sequence"/>
</dbReference>
<feature type="region of interest" description="Disordered" evidence="5">
    <location>
        <begin position="464"/>
        <end position="486"/>
    </location>
</feature>
<keyword evidence="1 4" id="KW-0479">Metal-binding</keyword>
<evidence type="ECO:0000259" key="6">
    <source>
        <dbReference type="PROSITE" id="PS50145"/>
    </source>
</evidence>
<evidence type="ECO:0000313" key="12">
    <source>
        <dbReference type="EMBL" id="KAE9207517.1"/>
    </source>
</evidence>
<evidence type="ECO:0000313" key="14">
    <source>
        <dbReference type="EMBL" id="KAE9306818.1"/>
    </source>
</evidence>
<keyword evidence="3 4" id="KW-0862">Zinc</keyword>
<feature type="compositionally biased region" description="Acidic residues" evidence="5">
    <location>
        <begin position="1014"/>
        <end position="1024"/>
    </location>
</feature>
<evidence type="ECO:0000313" key="10">
    <source>
        <dbReference type="EMBL" id="KAE9109503.1"/>
    </source>
</evidence>
<feature type="compositionally biased region" description="Basic residues" evidence="5">
    <location>
        <begin position="464"/>
        <end position="473"/>
    </location>
</feature>
<protein>
    <recommendedName>
        <fullName evidence="6">TRAF-type domain-containing protein</fullName>
    </recommendedName>
</protein>
<dbReference type="EMBL" id="QXFW01000636">
    <property type="protein sequence ID" value="KAE9006715.1"/>
    <property type="molecule type" value="Genomic_DNA"/>
</dbReference>
<dbReference type="Proteomes" id="UP000460718">
    <property type="component" value="Unassembled WGS sequence"/>
</dbReference>
<evidence type="ECO:0000313" key="7">
    <source>
        <dbReference type="EMBL" id="KAE8936371.1"/>
    </source>
</evidence>
<dbReference type="AlphaFoldDB" id="A0A6A3S404"/>
<dbReference type="PANTHER" id="PTHR10131:SF94">
    <property type="entry name" value="TNF RECEPTOR-ASSOCIATED FACTOR 4"/>
    <property type="match status" value="1"/>
</dbReference>
<evidence type="ECO:0000313" key="8">
    <source>
        <dbReference type="EMBL" id="KAE9006715.1"/>
    </source>
</evidence>
<evidence type="ECO:0000256" key="5">
    <source>
        <dbReference type="SAM" id="MobiDB-lite"/>
    </source>
</evidence>
<dbReference type="OrthoDB" id="193703at2759"/>
<evidence type="ECO:0000313" key="9">
    <source>
        <dbReference type="EMBL" id="KAE9108409.1"/>
    </source>
</evidence>
<evidence type="ECO:0000256" key="4">
    <source>
        <dbReference type="PROSITE-ProRule" id="PRU00207"/>
    </source>
</evidence>
<dbReference type="EMBL" id="QXGF01000724">
    <property type="protein sequence ID" value="KAE8936371.1"/>
    <property type="molecule type" value="Genomic_DNA"/>
</dbReference>
<evidence type="ECO:0000256" key="3">
    <source>
        <dbReference type="ARBA" id="ARBA00022833"/>
    </source>
</evidence>
<evidence type="ECO:0000313" key="21">
    <source>
        <dbReference type="Proteomes" id="UP000476176"/>
    </source>
</evidence>
<dbReference type="Proteomes" id="UP000441208">
    <property type="component" value="Unassembled WGS sequence"/>
</dbReference>
<dbReference type="Proteomes" id="UP000476176">
    <property type="component" value="Unassembled WGS sequence"/>
</dbReference>
<gene>
    <name evidence="14" type="ORF">PF001_g11929</name>
    <name evidence="13" type="ORF">PF004_g11621</name>
    <name evidence="12" type="ORF">PF005_g12578</name>
    <name evidence="11" type="ORF">PF006_g12909</name>
    <name evidence="9" type="ORF">PF007_g12668</name>
    <name evidence="7" type="ORF">PF009_g13700</name>
    <name evidence="10" type="ORF">PF010_g11522</name>
    <name evidence="8" type="ORF">PF011_g11450</name>
</gene>
<organism evidence="9 19">
    <name type="scientific">Phytophthora fragariae</name>
    <dbReference type="NCBI Taxonomy" id="53985"/>
    <lineage>
        <taxon>Eukaryota</taxon>
        <taxon>Sar</taxon>
        <taxon>Stramenopiles</taxon>
        <taxon>Oomycota</taxon>
        <taxon>Peronosporomycetes</taxon>
        <taxon>Peronosporales</taxon>
        <taxon>Peronosporaceae</taxon>
        <taxon>Phytophthora</taxon>
    </lineage>
</organism>
<evidence type="ECO:0000256" key="1">
    <source>
        <dbReference type="ARBA" id="ARBA00022723"/>
    </source>
</evidence>
<dbReference type="Pfam" id="PF13385">
    <property type="entry name" value="Laminin_G_3"/>
    <property type="match status" value="1"/>
</dbReference>
<feature type="region of interest" description="Disordered" evidence="5">
    <location>
        <begin position="995"/>
        <end position="1024"/>
    </location>
</feature>
<comment type="caution">
    <text evidence="9">The sequence shown here is derived from an EMBL/GenBank/DDBJ whole genome shotgun (WGS) entry which is preliminary data.</text>
</comment>
<feature type="domain" description="TRAF-type" evidence="6">
    <location>
        <begin position="319"/>
        <end position="360"/>
    </location>
</feature>
<evidence type="ECO:0000313" key="18">
    <source>
        <dbReference type="Proteomes" id="UP000440732"/>
    </source>
</evidence>
<evidence type="ECO:0000313" key="20">
    <source>
        <dbReference type="Proteomes" id="UP000460718"/>
    </source>
</evidence>
<feature type="zinc finger region" description="TRAF-type" evidence="4">
    <location>
        <begin position="319"/>
        <end position="360"/>
    </location>
</feature>
<accession>A0A6A3S404</accession>
<evidence type="ECO:0000256" key="2">
    <source>
        <dbReference type="ARBA" id="ARBA00022771"/>
    </source>
</evidence>
<keyword evidence="2 4" id="KW-0863">Zinc-finger</keyword>
<dbReference type="Pfam" id="PF02176">
    <property type="entry name" value="zf-TRAF"/>
    <property type="match status" value="2"/>
</dbReference>
<evidence type="ECO:0000313" key="15">
    <source>
        <dbReference type="Proteomes" id="UP000429523"/>
    </source>
</evidence>
<evidence type="ECO:0000313" key="13">
    <source>
        <dbReference type="EMBL" id="KAE9226508.1"/>
    </source>
</evidence>
<dbReference type="SUPFAM" id="SSF49899">
    <property type="entry name" value="Concanavalin A-like lectins/glucanases"/>
    <property type="match status" value="1"/>
</dbReference>
<dbReference type="Proteomes" id="UP000429523">
    <property type="component" value="Unassembled WGS sequence"/>
</dbReference>
<dbReference type="Gene3D" id="2.60.120.200">
    <property type="match status" value="1"/>
</dbReference>
<feature type="compositionally biased region" description="Basic and acidic residues" evidence="5">
    <location>
        <begin position="591"/>
        <end position="600"/>
    </location>
</feature>
<dbReference type="InterPro" id="IPR001293">
    <property type="entry name" value="Znf_TRAF"/>
</dbReference>